<accession>A0A2N5N6S6</accession>
<dbReference type="EMBL" id="NFEZ01000004">
    <property type="protein sequence ID" value="PLT46013.1"/>
    <property type="molecule type" value="Genomic_DNA"/>
</dbReference>
<proteinExistence type="predicted"/>
<evidence type="ECO:0000256" key="1">
    <source>
        <dbReference type="SAM" id="MobiDB-lite"/>
    </source>
</evidence>
<reference evidence="2 3" key="1">
    <citation type="submission" date="2017-05" db="EMBL/GenBank/DDBJ databases">
        <title>Functional genome analysis of Paenibacillus pasadenensis strain R16: insights on endophytic life style and antifungal activity.</title>
        <authorList>
            <person name="Passera A."/>
            <person name="Marcolungo L."/>
            <person name="Casati P."/>
            <person name="Brasca M."/>
            <person name="Quaglino F."/>
            <person name="Delledonne M."/>
        </authorList>
    </citation>
    <scope>NUCLEOTIDE SEQUENCE [LARGE SCALE GENOMIC DNA]</scope>
    <source>
        <strain evidence="2 3">R16</strain>
    </source>
</reference>
<protein>
    <submittedName>
        <fullName evidence="2">Uncharacterized protein</fullName>
    </submittedName>
</protein>
<dbReference type="Proteomes" id="UP000234789">
    <property type="component" value="Unassembled WGS sequence"/>
</dbReference>
<feature type="region of interest" description="Disordered" evidence="1">
    <location>
        <begin position="19"/>
        <end position="51"/>
    </location>
</feature>
<sequence length="51" mass="5675">MIGMLVLFWFGFKKLDDSDDEEEDFGDVRHAAPSPPPGESGASLFDDKDRS</sequence>
<gene>
    <name evidence="2" type="ORF">B8V81_4444</name>
</gene>
<keyword evidence="3" id="KW-1185">Reference proteome</keyword>
<organism evidence="2 3">
    <name type="scientific">Paenibacillus pasadenensis</name>
    <dbReference type="NCBI Taxonomy" id="217090"/>
    <lineage>
        <taxon>Bacteria</taxon>
        <taxon>Bacillati</taxon>
        <taxon>Bacillota</taxon>
        <taxon>Bacilli</taxon>
        <taxon>Bacillales</taxon>
        <taxon>Paenibacillaceae</taxon>
        <taxon>Paenibacillus</taxon>
    </lineage>
</organism>
<name>A0A2N5N6S6_9BACL</name>
<evidence type="ECO:0000313" key="3">
    <source>
        <dbReference type="Proteomes" id="UP000234789"/>
    </source>
</evidence>
<dbReference type="AlphaFoldDB" id="A0A2N5N6S6"/>
<comment type="caution">
    <text evidence="2">The sequence shown here is derived from an EMBL/GenBank/DDBJ whole genome shotgun (WGS) entry which is preliminary data.</text>
</comment>
<evidence type="ECO:0000313" key="2">
    <source>
        <dbReference type="EMBL" id="PLT46013.1"/>
    </source>
</evidence>